<evidence type="ECO:0000313" key="3">
    <source>
        <dbReference type="EMBL" id="NVL06815.1"/>
    </source>
</evidence>
<comment type="caution">
    <text evidence="3">The sequence shown here is derived from an EMBL/GenBank/DDBJ whole genome shotgun (WGS) entry which is preliminary data.</text>
</comment>
<feature type="region of interest" description="Disordered" evidence="1">
    <location>
        <begin position="23"/>
        <end position="96"/>
    </location>
</feature>
<feature type="compositionally biased region" description="Basic and acidic residues" evidence="1">
    <location>
        <begin position="76"/>
        <end position="96"/>
    </location>
</feature>
<gene>
    <name evidence="3" type="ORF">HU230_13970</name>
</gene>
<feature type="signal peptide" evidence="2">
    <location>
        <begin position="1"/>
        <end position="24"/>
    </location>
</feature>
<evidence type="ECO:0008006" key="4">
    <source>
        <dbReference type="Google" id="ProtNLM"/>
    </source>
</evidence>
<protein>
    <recommendedName>
        <fullName evidence="4">Secreted protein</fullName>
    </recommendedName>
</protein>
<organism evidence="3">
    <name type="scientific">Bradyrhizobium quebecense</name>
    <dbReference type="NCBI Taxonomy" id="2748629"/>
    <lineage>
        <taxon>Bacteria</taxon>
        <taxon>Pseudomonadati</taxon>
        <taxon>Pseudomonadota</taxon>
        <taxon>Alphaproteobacteria</taxon>
        <taxon>Hyphomicrobiales</taxon>
        <taxon>Nitrobacteraceae</taxon>
        <taxon>Bradyrhizobium</taxon>
    </lineage>
</organism>
<name>A0A973WPH7_9BRAD</name>
<sequence>MKSSTSLAALSVFALIFAFGEAGAQAQSTPVQEAQPPQQSDHSREQDRSRAEDVKIGRDWKALSGENDHAGQATPDDNHQTVGRDWRAHPENQDRQ</sequence>
<dbReference type="AlphaFoldDB" id="A0A973WPH7"/>
<feature type="chain" id="PRO_5037906378" description="Secreted protein" evidence="2">
    <location>
        <begin position="25"/>
        <end position="96"/>
    </location>
</feature>
<dbReference type="RefSeq" id="WP_176530571.1">
    <property type="nucleotide sequence ID" value="NZ_CP088022.1"/>
</dbReference>
<reference evidence="3" key="1">
    <citation type="submission" date="2020-06" db="EMBL/GenBank/DDBJ databases">
        <title>Whole Genome Sequence of Bradyrhizobium sp. Strain 66S1MB.</title>
        <authorList>
            <person name="Bromfield E."/>
            <person name="Cloutier S."/>
        </authorList>
    </citation>
    <scope>NUCLEOTIDE SEQUENCE</scope>
    <source>
        <strain evidence="3">66S1MB</strain>
    </source>
</reference>
<dbReference type="EMBL" id="JABWSX010000001">
    <property type="protein sequence ID" value="NVL06815.1"/>
    <property type="molecule type" value="Genomic_DNA"/>
</dbReference>
<feature type="compositionally biased region" description="Polar residues" evidence="1">
    <location>
        <begin position="25"/>
        <end position="40"/>
    </location>
</feature>
<evidence type="ECO:0000256" key="1">
    <source>
        <dbReference type="SAM" id="MobiDB-lite"/>
    </source>
</evidence>
<evidence type="ECO:0000256" key="2">
    <source>
        <dbReference type="SAM" id="SignalP"/>
    </source>
</evidence>
<accession>A0A973WPH7</accession>
<keyword evidence="2" id="KW-0732">Signal</keyword>
<feature type="compositionally biased region" description="Basic and acidic residues" evidence="1">
    <location>
        <begin position="41"/>
        <end position="69"/>
    </location>
</feature>
<proteinExistence type="predicted"/>